<feature type="transmembrane region" description="Helical" evidence="1">
    <location>
        <begin position="52"/>
        <end position="73"/>
    </location>
</feature>
<reference evidence="2" key="2">
    <citation type="submission" date="2023-05" db="EMBL/GenBank/DDBJ databases">
        <authorList>
            <person name="Schelkunov M.I."/>
        </authorList>
    </citation>
    <scope>NUCLEOTIDE SEQUENCE</scope>
    <source>
        <strain evidence="2">Hsosn_3</strain>
        <tissue evidence="2">Leaf</tissue>
    </source>
</reference>
<keyword evidence="1" id="KW-0812">Transmembrane</keyword>
<sequence>MFLHNQLFRNSLSSGYLLSSWNKSFILAIIISGVTVVSCDRRWQFPIVSSKMGTSSAVFSILFSILTYIWRFYYKAQRGFTQAKIGFCSTIESVTANPSLIGKTDAKAPLKNQGLQDESIDPIAAGSIACTGACCVPHTWNELLFAQI</sequence>
<keyword evidence="1" id="KW-1133">Transmembrane helix</keyword>
<evidence type="ECO:0000256" key="1">
    <source>
        <dbReference type="SAM" id="Phobius"/>
    </source>
</evidence>
<protein>
    <submittedName>
        <fullName evidence="2">Uncharacterized protein</fullName>
    </submittedName>
</protein>
<keyword evidence="3" id="KW-1185">Reference proteome</keyword>
<proteinExistence type="predicted"/>
<feature type="transmembrane region" description="Helical" evidence="1">
    <location>
        <begin position="20"/>
        <end position="40"/>
    </location>
</feature>
<evidence type="ECO:0000313" key="3">
    <source>
        <dbReference type="Proteomes" id="UP001237642"/>
    </source>
</evidence>
<reference evidence="2" key="1">
    <citation type="submission" date="2023-02" db="EMBL/GenBank/DDBJ databases">
        <title>Genome of toxic invasive species Heracleum sosnowskyi carries increased number of genes despite the absence of recent whole-genome duplications.</title>
        <authorList>
            <person name="Schelkunov M."/>
            <person name="Shtratnikova V."/>
            <person name="Makarenko M."/>
            <person name="Klepikova A."/>
            <person name="Omelchenko D."/>
            <person name="Novikova G."/>
            <person name="Obukhova E."/>
            <person name="Bogdanov V."/>
            <person name="Penin A."/>
            <person name="Logacheva M."/>
        </authorList>
    </citation>
    <scope>NUCLEOTIDE SEQUENCE</scope>
    <source>
        <strain evidence="2">Hsosn_3</strain>
        <tissue evidence="2">Leaf</tissue>
    </source>
</reference>
<comment type="caution">
    <text evidence="2">The sequence shown here is derived from an EMBL/GenBank/DDBJ whole genome shotgun (WGS) entry which is preliminary data.</text>
</comment>
<organism evidence="2 3">
    <name type="scientific">Heracleum sosnowskyi</name>
    <dbReference type="NCBI Taxonomy" id="360622"/>
    <lineage>
        <taxon>Eukaryota</taxon>
        <taxon>Viridiplantae</taxon>
        <taxon>Streptophyta</taxon>
        <taxon>Embryophyta</taxon>
        <taxon>Tracheophyta</taxon>
        <taxon>Spermatophyta</taxon>
        <taxon>Magnoliopsida</taxon>
        <taxon>eudicotyledons</taxon>
        <taxon>Gunneridae</taxon>
        <taxon>Pentapetalae</taxon>
        <taxon>asterids</taxon>
        <taxon>campanulids</taxon>
        <taxon>Apiales</taxon>
        <taxon>Apiaceae</taxon>
        <taxon>Apioideae</taxon>
        <taxon>apioid superclade</taxon>
        <taxon>Tordylieae</taxon>
        <taxon>Tordyliinae</taxon>
        <taxon>Heracleum</taxon>
    </lineage>
</organism>
<keyword evidence="1" id="KW-0472">Membrane</keyword>
<dbReference type="AlphaFoldDB" id="A0AAD8HIY9"/>
<accession>A0AAD8HIY9</accession>
<dbReference type="EMBL" id="JAUIZM010000009">
    <property type="protein sequence ID" value="KAK1367183.1"/>
    <property type="molecule type" value="Genomic_DNA"/>
</dbReference>
<dbReference type="Proteomes" id="UP001237642">
    <property type="component" value="Unassembled WGS sequence"/>
</dbReference>
<gene>
    <name evidence="2" type="ORF">POM88_042744</name>
</gene>
<evidence type="ECO:0000313" key="2">
    <source>
        <dbReference type="EMBL" id="KAK1367183.1"/>
    </source>
</evidence>
<name>A0AAD8HIY9_9APIA</name>